<evidence type="ECO:0000313" key="10">
    <source>
        <dbReference type="EMBL" id="CAH1225202.1"/>
    </source>
</evidence>
<evidence type="ECO:0000256" key="4">
    <source>
        <dbReference type="ARBA" id="ARBA00013189"/>
    </source>
</evidence>
<evidence type="ECO:0000313" key="11">
    <source>
        <dbReference type="Proteomes" id="UP000838324"/>
    </source>
</evidence>
<name>A0ABN8H269_9BACL</name>
<evidence type="ECO:0000256" key="1">
    <source>
        <dbReference type="ARBA" id="ARBA00000083"/>
    </source>
</evidence>
<protein>
    <recommendedName>
        <fullName evidence="5 8">UDP-glucose 4-epimerase</fullName>
        <ecNumber evidence="4 8">5.1.3.2</ecNumber>
    </recommendedName>
</protein>
<comment type="similarity">
    <text evidence="3 8">Belongs to the NAD(P)-dependent epimerase/dehydratase family.</text>
</comment>
<evidence type="ECO:0000256" key="6">
    <source>
        <dbReference type="ARBA" id="ARBA00023027"/>
    </source>
</evidence>
<evidence type="ECO:0000256" key="5">
    <source>
        <dbReference type="ARBA" id="ARBA00018569"/>
    </source>
</evidence>
<dbReference type="GO" id="GO:0003978">
    <property type="term" value="F:UDP-glucose 4-epimerase activity"/>
    <property type="evidence" value="ECO:0007669"/>
    <property type="project" value="UniProtKB-EC"/>
</dbReference>
<accession>A0ABN8H269</accession>
<sequence>MAILVTGGTGYIGSHTIIELLNEGHDVVIVDNLSNSKIEVLQRIKQITSKDFKFHEVDILCKEALEEIFIENSIDAVIHFAGLKAVAESVVKPLFYYDNNITGTLVLCELMEKYNVKKMVFSSSATVYRASNSPLTEDSELGATNPYGNTKLMIEQILRDLCISNSSWGVTILRYFNPIGAHESGLVGEDSVGIPNNLMPYITQVAVGKREQLNIYGNDYNTYDGTGIRDYIHVVDLAKGHLRALNKIFDEEKVNVYNLGTGKGYSVLEVVHKFSKSTGIDIPYTFCNRRPGDVEVCYADSSKAFKELGWKSERDLEEMCKDAWRWQTLNPYGYTEK</sequence>
<dbReference type="SUPFAM" id="SSF51735">
    <property type="entry name" value="NAD(P)-binding Rossmann-fold domains"/>
    <property type="match status" value="1"/>
</dbReference>
<comment type="cofactor">
    <cofactor evidence="2 8">
        <name>NAD(+)</name>
        <dbReference type="ChEBI" id="CHEBI:57540"/>
    </cofactor>
</comment>
<dbReference type="PANTHER" id="PTHR43725">
    <property type="entry name" value="UDP-GLUCOSE 4-EPIMERASE"/>
    <property type="match status" value="1"/>
</dbReference>
<dbReference type="PANTHER" id="PTHR43725:SF47">
    <property type="entry name" value="UDP-GLUCOSE 4-EPIMERASE"/>
    <property type="match status" value="1"/>
</dbReference>
<dbReference type="RefSeq" id="WP_236337427.1">
    <property type="nucleotide sequence ID" value="NZ_CAKMMG010000016.1"/>
</dbReference>
<keyword evidence="8" id="KW-0119">Carbohydrate metabolism</keyword>
<comment type="catalytic activity">
    <reaction evidence="1 8">
        <text>UDP-alpha-D-glucose = UDP-alpha-D-galactose</text>
        <dbReference type="Rhea" id="RHEA:22168"/>
        <dbReference type="ChEBI" id="CHEBI:58885"/>
        <dbReference type="ChEBI" id="CHEBI:66914"/>
        <dbReference type="EC" id="5.1.3.2"/>
    </reaction>
</comment>
<dbReference type="NCBIfam" id="NF007956">
    <property type="entry name" value="PRK10675.1"/>
    <property type="match status" value="1"/>
</dbReference>
<reference evidence="10" key="1">
    <citation type="submission" date="2022-01" db="EMBL/GenBank/DDBJ databases">
        <authorList>
            <person name="Criscuolo A."/>
        </authorList>
    </citation>
    <scope>NUCLEOTIDE SEQUENCE</scope>
    <source>
        <strain evidence="10">CIP111892</strain>
    </source>
</reference>
<evidence type="ECO:0000259" key="9">
    <source>
        <dbReference type="Pfam" id="PF16363"/>
    </source>
</evidence>
<evidence type="ECO:0000256" key="3">
    <source>
        <dbReference type="ARBA" id="ARBA00007637"/>
    </source>
</evidence>
<organism evidence="10 11">
    <name type="scientific">Paenibacillus auburnensis</name>
    <dbReference type="NCBI Taxonomy" id="2905649"/>
    <lineage>
        <taxon>Bacteria</taxon>
        <taxon>Bacillati</taxon>
        <taxon>Bacillota</taxon>
        <taxon>Bacilli</taxon>
        <taxon>Bacillales</taxon>
        <taxon>Paenibacillaceae</taxon>
        <taxon>Paenibacillus</taxon>
    </lineage>
</organism>
<comment type="subunit">
    <text evidence="8">Homodimer.</text>
</comment>
<dbReference type="Gene3D" id="3.40.50.720">
    <property type="entry name" value="NAD(P)-binding Rossmann-like Domain"/>
    <property type="match status" value="1"/>
</dbReference>
<dbReference type="InterPro" id="IPR016040">
    <property type="entry name" value="NAD(P)-bd_dom"/>
</dbReference>
<evidence type="ECO:0000256" key="2">
    <source>
        <dbReference type="ARBA" id="ARBA00001911"/>
    </source>
</evidence>
<dbReference type="Gene3D" id="3.90.25.10">
    <property type="entry name" value="UDP-galactose 4-epimerase, domain 1"/>
    <property type="match status" value="1"/>
</dbReference>
<dbReference type="InterPro" id="IPR036291">
    <property type="entry name" value="NAD(P)-bd_dom_sf"/>
</dbReference>
<dbReference type="EMBL" id="CAKMMG010000016">
    <property type="protein sequence ID" value="CAH1225202.1"/>
    <property type="molecule type" value="Genomic_DNA"/>
</dbReference>
<feature type="domain" description="NAD(P)-binding" evidence="9">
    <location>
        <begin position="4"/>
        <end position="322"/>
    </location>
</feature>
<comment type="caution">
    <text evidence="10">The sequence shown here is derived from an EMBL/GenBank/DDBJ whole genome shotgun (WGS) entry which is preliminary data.</text>
</comment>
<evidence type="ECO:0000256" key="7">
    <source>
        <dbReference type="ARBA" id="ARBA00023235"/>
    </source>
</evidence>
<dbReference type="InterPro" id="IPR005886">
    <property type="entry name" value="UDP_G4E"/>
</dbReference>
<dbReference type="Proteomes" id="UP000838324">
    <property type="component" value="Unassembled WGS sequence"/>
</dbReference>
<gene>
    <name evidence="10" type="primary">lnpD</name>
    <name evidence="10" type="ORF">PAECIP111892_05579</name>
</gene>
<dbReference type="Pfam" id="PF16363">
    <property type="entry name" value="GDP_Man_Dehyd"/>
    <property type="match status" value="1"/>
</dbReference>
<dbReference type="NCBIfam" id="TIGR01179">
    <property type="entry name" value="galE"/>
    <property type="match status" value="1"/>
</dbReference>
<dbReference type="CDD" id="cd05247">
    <property type="entry name" value="UDP_G4E_1_SDR_e"/>
    <property type="match status" value="1"/>
</dbReference>
<keyword evidence="6 8" id="KW-0520">NAD</keyword>
<dbReference type="EC" id="5.1.3.2" evidence="4 8"/>
<evidence type="ECO:0000256" key="8">
    <source>
        <dbReference type="RuleBase" id="RU366046"/>
    </source>
</evidence>
<keyword evidence="11" id="KW-1185">Reference proteome</keyword>
<dbReference type="PRINTS" id="PR01713">
    <property type="entry name" value="NUCEPIMERASE"/>
</dbReference>
<proteinExistence type="inferred from homology"/>
<comment type="pathway">
    <text evidence="8">Carbohydrate metabolism; galactose metabolism.</text>
</comment>
<keyword evidence="7 8" id="KW-0413">Isomerase</keyword>